<keyword evidence="7 13" id="KW-0028">Amino-acid biosynthesis</keyword>
<dbReference type="NCBIfam" id="NF004016">
    <property type="entry name" value="PRK05478.1"/>
    <property type="match status" value="1"/>
</dbReference>
<dbReference type="NCBIfam" id="NF009116">
    <property type="entry name" value="PRK12466.1"/>
    <property type="match status" value="1"/>
</dbReference>
<evidence type="ECO:0000256" key="8">
    <source>
        <dbReference type="ARBA" id="ARBA00022723"/>
    </source>
</evidence>
<evidence type="ECO:0000313" key="16">
    <source>
        <dbReference type="Proteomes" id="UP001268683"/>
    </source>
</evidence>
<dbReference type="InterPro" id="IPR050067">
    <property type="entry name" value="IPM_dehydratase_rel_enz"/>
</dbReference>
<dbReference type="GO" id="GO:0009098">
    <property type="term" value="P:L-leucine biosynthetic process"/>
    <property type="evidence" value="ECO:0007669"/>
    <property type="project" value="UniProtKB-UniRule"/>
</dbReference>
<reference evidence="15" key="1">
    <citation type="submission" date="2023-04" db="EMBL/GenBank/DDBJ databases">
        <title>Complete genome sequence of Temperatibacter marinus.</title>
        <authorList>
            <person name="Rong J.-C."/>
            <person name="Yi M.-L."/>
            <person name="Zhao Q."/>
        </authorList>
    </citation>
    <scope>NUCLEOTIDE SEQUENCE</scope>
    <source>
        <strain evidence="15">NBRC 110045</strain>
    </source>
</reference>
<evidence type="ECO:0000256" key="9">
    <source>
        <dbReference type="ARBA" id="ARBA00023004"/>
    </source>
</evidence>
<keyword evidence="12 13" id="KW-0100">Branched-chain amino acid biosynthesis</keyword>
<evidence type="ECO:0000256" key="2">
    <source>
        <dbReference type="ARBA" id="ARBA00002695"/>
    </source>
</evidence>
<evidence type="ECO:0000256" key="7">
    <source>
        <dbReference type="ARBA" id="ARBA00022605"/>
    </source>
</evidence>
<dbReference type="PRINTS" id="PR00415">
    <property type="entry name" value="ACONITASE"/>
</dbReference>
<dbReference type="PANTHER" id="PTHR43822">
    <property type="entry name" value="HOMOACONITASE, MITOCHONDRIAL-RELATED"/>
    <property type="match status" value="1"/>
</dbReference>
<dbReference type="PANTHER" id="PTHR43822:SF9">
    <property type="entry name" value="3-ISOPROPYLMALATE DEHYDRATASE"/>
    <property type="match status" value="1"/>
</dbReference>
<comment type="function">
    <text evidence="2 13">Catalyzes the isomerization between 2-isopropylmalate and 3-isopropylmalate, via the formation of 2-isopropylmaleate.</text>
</comment>
<keyword evidence="5 13" id="KW-0432">Leucine biosynthesis</keyword>
<evidence type="ECO:0000256" key="3">
    <source>
        <dbReference type="ARBA" id="ARBA00004729"/>
    </source>
</evidence>
<dbReference type="Gene3D" id="3.30.499.10">
    <property type="entry name" value="Aconitase, domain 3"/>
    <property type="match status" value="2"/>
</dbReference>
<keyword evidence="10 13" id="KW-0411">Iron-sulfur</keyword>
<dbReference type="GO" id="GO:0046872">
    <property type="term" value="F:metal ion binding"/>
    <property type="evidence" value="ECO:0007669"/>
    <property type="project" value="UniProtKB-KW"/>
</dbReference>
<comment type="catalytic activity">
    <reaction evidence="1 13">
        <text>(2R,3S)-3-isopropylmalate = (2S)-2-isopropylmalate</text>
        <dbReference type="Rhea" id="RHEA:32287"/>
        <dbReference type="ChEBI" id="CHEBI:1178"/>
        <dbReference type="ChEBI" id="CHEBI:35121"/>
        <dbReference type="EC" id="4.2.1.33"/>
    </reaction>
</comment>
<keyword evidence="9 13" id="KW-0408">Iron</keyword>
<dbReference type="InterPro" id="IPR033941">
    <property type="entry name" value="IPMI_cat"/>
</dbReference>
<evidence type="ECO:0000256" key="4">
    <source>
        <dbReference type="ARBA" id="ARBA00011271"/>
    </source>
</evidence>
<evidence type="ECO:0000256" key="6">
    <source>
        <dbReference type="ARBA" id="ARBA00022485"/>
    </source>
</evidence>
<dbReference type="AlphaFoldDB" id="A0AA52EH28"/>
<dbReference type="EMBL" id="CP123872">
    <property type="protein sequence ID" value="WND03538.1"/>
    <property type="molecule type" value="Genomic_DNA"/>
</dbReference>
<dbReference type="InterPro" id="IPR004430">
    <property type="entry name" value="3-IsopropMal_deHydase_lsu"/>
</dbReference>
<dbReference type="InterPro" id="IPR015931">
    <property type="entry name" value="Acnase/IPM_dHydase_lsu_aba_1/3"/>
</dbReference>
<dbReference type="KEGG" id="tmk:QGN29_04020"/>
<name>A0AA52EH28_9PROT</name>
<dbReference type="InterPro" id="IPR036008">
    <property type="entry name" value="Aconitase_4Fe-4S_dom"/>
</dbReference>
<accession>A0AA52EH28</accession>
<evidence type="ECO:0000313" key="15">
    <source>
        <dbReference type="EMBL" id="WND03538.1"/>
    </source>
</evidence>
<evidence type="ECO:0000256" key="1">
    <source>
        <dbReference type="ARBA" id="ARBA00000491"/>
    </source>
</evidence>
<comment type="similarity">
    <text evidence="13">Belongs to the aconitase/IPM isomerase family. LeuC type 1 subfamily.</text>
</comment>
<keyword evidence="16" id="KW-1185">Reference proteome</keyword>
<proteinExistence type="inferred from homology"/>
<keyword evidence="6 13" id="KW-0004">4Fe-4S</keyword>
<dbReference type="GO" id="GO:0003861">
    <property type="term" value="F:3-isopropylmalate dehydratase activity"/>
    <property type="evidence" value="ECO:0007669"/>
    <property type="project" value="UniProtKB-UniRule"/>
</dbReference>
<feature type="binding site" evidence="13">
    <location>
        <position position="411"/>
    </location>
    <ligand>
        <name>[4Fe-4S] cluster</name>
        <dbReference type="ChEBI" id="CHEBI:49883"/>
    </ligand>
</feature>
<evidence type="ECO:0000259" key="14">
    <source>
        <dbReference type="Pfam" id="PF00330"/>
    </source>
</evidence>
<comment type="subunit">
    <text evidence="4 13">Heterodimer of LeuC and LeuD.</text>
</comment>
<dbReference type="NCBIfam" id="TIGR00170">
    <property type="entry name" value="leuC"/>
    <property type="match status" value="1"/>
</dbReference>
<dbReference type="EC" id="4.2.1.33" evidence="13"/>
<evidence type="ECO:0000256" key="12">
    <source>
        <dbReference type="ARBA" id="ARBA00023304"/>
    </source>
</evidence>
<comment type="pathway">
    <text evidence="3 13">Amino-acid biosynthesis; L-leucine biosynthesis; L-leucine from 3-methyl-2-oxobutanoate: step 2/4.</text>
</comment>
<keyword evidence="11 13" id="KW-0456">Lyase</keyword>
<dbReference type="SUPFAM" id="SSF53732">
    <property type="entry name" value="Aconitase iron-sulfur domain"/>
    <property type="match status" value="1"/>
</dbReference>
<dbReference type="HAMAP" id="MF_01026">
    <property type="entry name" value="LeuC_type1"/>
    <property type="match status" value="1"/>
</dbReference>
<gene>
    <name evidence="13 15" type="primary">leuC</name>
    <name evidence="15" type="ORF">QGN29_04020</name>
</gene>
<dbReference type="GO" id="GO:0051539">
    <property type="term" value="F:4 iron, 4 sulfur cluster binding"/>
    <property type="evidence" value="ECO:0007669"/>
    <property type="project" value="UniProtKB-KW"/>
</dbReference>
<dbReference type="PROSITE" id="PS00450">
    <property type="entry name" value="ACONITASE_1"/>
    <property type="match status" value="1"/>
</dbReference>
<dbReference type="CDD" id="cd01583">
    <property type="entry name" value="IPMI"/>
    <property type="match status" value="1"/>
</dbReference>
<dbReference type="InterPro" id="IPR018136">
    <property type="entry name" value="Aconitase_4Fe-4S_BS"/>
</dbReference>
<keyword evidence="8 13" id="KW-0479">Metal-binding</keyword>
<sequence length="473" mass="51437">MAQTLYDKIWSAHLVDEEKDGSCLLYIDRHIIHEVTSAQAFEGLKQAGLSVWRKGSILATPDHQVPTTGRGLGLEGIEDTIAREQVITLDQNCRTNDIRHFSLNDHRQGIVHVVGPEQGATLPGMTVVCGDSHTSTHGAFAALAQGIGTTEVEHVLATQTLSQKKAKTMLVQVDGALKPGVTAKDLALYIIGQIGLAGGTGYAIEYSGSAIRSLSMEGRMTLCNMSIEAGARTGMVAFDQITEAYLKDKPFSPKGALWSKAVSHWKTLKSDSDSQFDKAYFIDACDIEPHVTWGTKPEQVLPISGLIPDPENETDSVKRADYTRALTYMGLKKNRSLMHTPIDRVFIGSCTNGRIEDIRAVAHFVKNRRIAPSIKEALVVPGSGLVKALAESEGLDVILKEAGFQWRFAGCSMCNAMNPDHLLPEERCASTSNRNFEGRQGPKGRTHLMSPVMAAAAAITGKITDSRLLEERE</sequence>
<evidence type="ECO:0000256" key="5">
    <source>
        <dbReference type="ARBA" id="ARBA00022430"/>
    </source>
</evidence>
<organism evidence="15 16">
    <name type="scientific">Temperatibacter marinus</name>
    <dbReference type="NCBI Taxonomy" id="1456591"/>
    <lineage>
        <taxon>Bacteria</taxon>
        <taxon>Pseudomonadati</taxon>
        <taxon>Pseudomonadota</taxon>
        <taxon>Alphaproteobacteria</taxon>
        <taxon>Kordiimonadales</taxon>
        <taxon>Temperatibacteraceae</taxon>
        <taxon>Temperatibacter</taxon>
    </lineage>
</organism>
<feature type="binding site" evidence="13">
    <location>
        <position position="414"/>
    </location>
    <ligand>
        <name>[4Fe-4S] cluster</name>
        <dbReference type="ChEBI" id="CHEBI:49883"/>
    </ligand>
</feature>
<evidence type="ECO:0000256" key="13">
    <source>
        <dbReference type="HAMAP-Rule" id="MF_01026"/>
    </source>
</evidence>
<evidence type="ECO:0000256" key="10">
    <source>
        <dbReference type="ARBA" id="ARBA00023014"/>
    </source>
</evidence>
<evidence type="ECO:0000256" key="11">
    <source>
        <dbReference type="ARBA" id="ARBA00023239"/>
    </source>
</evidence>
<comment type="cofactor">
    <cofactor evidence="13">
        <name>[4Fe-4S] cluster</name>
        <dbReference type="ChEBI" id="CHEBI:49883"/>
    </cofactor>
    <text evidence="13">Binds 1 [4Fe-4S] cluster per subunit.</text>
</comment>
<feature type="binding site" evidence="13">
    <location>
        <position position="350"/>
    </location>
    <ligand>
        <name>[4Fe-4S] cluster</name>
        <dbReference type="ChEBI" id="CHEBI:49883"/>
    </ligand>
</feature>
<feature type="domain" description="Aconitase/3-isopropylmalate dehydratase large subunit alpha/beta/alpha" evidence="14">
    <location>
        <begin position="7"/>
        <end position="461"/>
    </location>
</feature>
<protein>
    <recommendedName>
        <fullName evidence="13">3-isopropylmalate dehydratase large subunit</fullName>
        <ecNumber evidence="13">4.2.1.33</ecNumber>
    </recommendedName>
    <alternativeName>
        <fullName evidence="13">Alpha-IPM isomerase</fullName>
        <shortName evidence="13">IPMI</shortName>
    </alternativeName>
    <alternativeName>
        <fullName evidence="13">Isopropylmalate isomerase</fullName>
    </alternativeName>
</protein>
<dbReference type="Proteomes" id="UP001268683">
    <property type="component" value="Chromosome"/>
</dbReference>
<dbReference type="InterPro" id="IPR001030">
    <property type="entry name" value="Acoase/IPM_deHydtase_lsu_aba"/>
</dbReference>
<dbReference type="RefSeq" id="WP_310799391.1">
    <property type="nucleotide sequence ID" value="NZ_CP123872.1"/>
</dbReference>
<dbReference type="Pfam" id="PF00330">
    <property type="entry name" value="Aconitase"/>
    <property type="match status" value="1"/>
</dbReference>